<keyword evidence="2" id="KW-1185">Reference proteome</keyword>
<dbReference type="Proteomes" id="UP001055072">
    <property type="component" value="Unassembled WGS sequence"/>
</dbReference>
<dbReference type="EMBL" id="MU274918">
    <property type="protein sequence ID" value="KAI0087349.1"/>
    <property type="molecule type" value="Genomic_DNA"/>
</dbReference>
<protein>
    <submittedName>
        <fullName evidence="1">MFS general substrate transporter</fullName>
    </submittedName>
</protein>
<reference evidence="1" key="1">
    <citation type="journal article" date="2021" name="Environ. Microbiol.">
        <title>Gene family expansions and transcriptome signatures uncover fungal adaptations to wood decay.</title>
        <authorList>
            <person name="Hage H."/>
            <person name="Miyauchi S."/>
            <person name="Viragh M."/>
            <person name="Drula E."/>
            <person name="Min B."/>
            <person name="Chaduli D."/>
            <person name="Navarro D."/>
            <person name="Favel A."/>
            <person name="Norest M."/>
            <person name="Lesage-Meessen L."/>
            <person name="Balint B."/>
            <person name="Merenyi Z."/>
            <person name="de Eugenio L."/>
            <person name="Morin E."/>
            <person name="Martinez A.T."/>
            <person name="Baldrian P."/>
            <person name="Stursova M."/>
            <person name="Martinez M.J."/>
            <person name="Novotny C."/>
            <person name="Magnuson J.K."/>
            <person name="Spatafora J.W."/>
            <person name="Maurice S."/>
            <person name="Pangilinan J."/>
            <person name="Andreopoulos W."/>
            <person name="LaButti K."/>
            <person name="Hundley H."/>
            <person name="Na H."/>
            <person name="Kuo A."/>
            <person name="Barry K."/>
            <person name="Lipzen A."/>
            <person name="Henrissat B."/>
            <person name="Riley R."/>
            <person name="Ahrendt S."/>
            <person name="Nagy L.G."/>
            <person name="Grigoriev I.V."/>
            <person name="Martin F."/>
            <person name="Rosso M.N."/>
        </authorList>
    </citation>
    <scope>NUCLEOTIDE SEQUENCE</scope>
    <source>
        <strain evidence="1">CBS 384.51</strain>
    </source>
</reference>
<proteinExistence type="predicted"/>
<sequence length="497" mass="53780">MSSTEVQTHTALEGLHQANLSSLSVRAKSPRPPERDVSGLRKLHSSKDDIELAELPMAQNTIAKNDIEEKASEADDAKPRAVRLAAWSQFSALCFTLFLAGWNDGTTGPLLPRIQSNYHVGYAVVSLIFIFNCVGFVGGALLNVAMIDKLGLGKTLVIGAVAQTIGYALMAPAAPFPVFVLGYVFNGFGISLQDAGSNGYVASLKDNAETKMGVMHAIYGVGALIAPISATQFSDMPRWSFQYLISLGIAVLDAIILLTVFRGKRQEECLAEIGQARTETTAANVEENKYRQIFRLREVHFLAFFILIYVGVEVTLGGWTVTYILNVRGGGKNSGYVSSGFFGGLTFGRVALLWLNQKIGERNAIFVYTLIAIGLEFVIWFVPSLVGDAIAVSLIGVLLGPIYPLVMNHTARILPHWLLTGSIGWIAGLGQAGSAFIPFITGAIASKEGITALQPVQVTLRPVHLPFTNKHSYRMVAMMGAMFALWVVVPSKARRID</sequence>
<name>A0ACB8TZC5_9APHY</name>
<comment type="caution">
    <text evidence="1">The sequence shown here is derived from an EMBL/GenBank/DDBJ whole genome shotgun (WGS) entry which is preliminary data.</text>
</comment>
<gene>
    <name evidence="1" type="ORF">BDY19DRAFT_995045</name>
</gene>
<evidence type="ECO:0000313" key="1">
    <source>
        <dbReference type="EMBL" id="KAI0087349.1"/>
    </source>
</evidence>
<organism evidence="1 2">
    <name type="scientific">Irpex rosettiformis</name>
    <dbReference type="NCBI Taxonomy" id="378272"/>
    <lineage>
        <taxon>Eukaryota</taxon>
        <taxon>Fungi</taxon>
        <taxon>Dikarya</taxon>
        <taxon>Basidiomycota</taxon>
        <taxon>Agaricomycotina</taxon>
        <taxon>Agaricomycetes</taxon>
        <taxon>Polyporales</taxon>
        <taxon>Irpicaceae</taxon>
        <taxon>Irpex</taxon>
    </lineage>
</organism>
<evidence type="ECO:0000313" key="2">
    <source>
        <dbReference type="Proteomes" id="UP001055072"/>
    </source>
</evidence>
<accession>A0ACB8TZC5</accession>